<protein>
    <submittedName>
        <fullName evidence="1">Uncharacterized protein</fullName>
    </submittedName>
</protein>
<keyword evidence="2" id="KW-1185">Reference proteome</keyword>
<accession>C7ZDL5</accession>
<dbReference type="HOGENOM" id="CLU_1402795_0_0_1"/>
<dbReference type="EMBL" id="GG698920">
    <property type="protein sequence ID" value="EEU37963.1"/>
    <property type="molecule type" value="Genomic_DNA"/>
</dbReference>
<name>C7ZDL5_FUSV7</name>
<gene>
    <name evidence="1" type="ORF">NECHADRAFT_88325</name>
</gene>
<dbReference type="AlphaFoldDB" id="C7ZDL5"/>
<proteinExistence type="predicted"/>
<dbReference type="VEuPathDB" id="FungiDB:NECHADRAFT_88325"/>
<dbReference type="Proteomes" id="UP000005206">
    <property type="component" value="Chromosome 13"/>
</dbReference>
<dbReference type="InParanoid" id="C7ZDL5"/>
<dbReference type="STRING" id="660122.C7ZDL5"/>
<sequence>MKHGQWSPSQDFPMRLSCLQPSRVKRGIVAEVIVMMEVMVALISDLDGQETTHKRQLFLQFKSVSKKYPSKEAAAASEANMVMSENVISSSIGNYESKEVIVSLIQRDINFFPPPVPSHDGLLERSSFLLERLNGIAHHAKAELVKFLRDWTLTRHRQTTQGKLQQINFTATRCRHDEKQPIRAQRNLIPALKR</sequence>
<dbReference type="KEGG" id="nhe:NECHADRAFT_88325"/>
<organism evidence="1 2">
    <name type="scientific">Fusarium vanettenii (strain ATCC MYA-4622 / CBS 123669 / FGSC 9596 / NRRL 45880 / 77-13-4)</name>
    <name type="common">Fusarium solani subsp. pisi</name>
    <dbReference type="NCBI Taxonomy" id="660122"/>
    <lineage>
        <taxon>Eukaryota</taxon>
        <taxon>Fungi</taxon>
        <taxon>Dikarya</taxon>
        <taxon>Ascomycota</taxon>
        <taxon>Pezizomycotina</taxon>
        <taxon>Sordariomycetes</taxon>
        <taxon>Hypocreomycetidae</taxon>
        <taxon>Hypocreales</taxon>
        <taxon>Nectriaceae</taxon>
        <taxon>Fusarium</taxon>
        <taxon>Fusarium solani species complex</taxon>
        <taxon>Fusarium vanettenii</taxon>
    </lineage>
</organism>
<dbReference type="GeneID" id="9669877"/>
<dbReference type="OrthoDB" id="4107844at2759"/>
<evidence type="ECO:0000313" key="2">
    <source>
        <dbReference type="Proteomes" id="UP000005206"/>
    </source>
</evidence>
<evidence type="ECO:0000313" key="1">
    <source>
        <dbReference type="EMBL" id="EEU37963.1"/>
    </source>
</evidence>
<reference evidence="1 2" key="1">
    <citation type="journal article" date="2009" name="PLoS Genet.">
        <title>The genome of Nectria haematococca: contribution of supernumerary chromosomes to gene expansion.</title>
        <authorList>
            <person name="Coleman J.J."/>
            <person name="Rounsley S.D."/>
            <person name="Rodriguez-Carres M."/>
            <person name="Kuo A."/>
            <person name="Wasmann C.C."/>
            <person name="Grimwood J."/>
            <person name="Schmutz J."/>
            <person name="Taga M."/>
            <person name="White G.J."/>
            <person name="Zhou S."/>
            <person name="Schwartz D.C."/>
            <person name="Freitag M."/>
            <person name="Ma L.J."/>
            <person name="Danchin E.G."/>
            <person name="Henrissat B."/>
            <person name="Coutinho P.M."/>
            <person name="Nelson D.R."/>
            <person name="Straney D."/>
            <person name="Napoli C.A."/>
            <person name="Barker B.M."/>
            <person name="Gribskov M."/>
            <person name="Rep M."/>
            <person name="Kroken S."/>
            <person name="Molnar I."/>
            <person name="Rensing C."/>
            <person name="Kennell J.C."/>
            <person name="Zamora J."/>
            <person name="Farman M.L."/>
            <person name="Selker E.U."/>
            <person name="Salamov A."/>
            <person name="Shapiro H."/>
            <person name="Pangilinan J."/>
            <person name="Lindquist E."/>
            <person name="Lamers C."/>
            <person name="Grigoriev I.V."/>
            <person name="Geiser D.M."/>
            <person name="Covert S.F."/>
            <person name="Temporini E."/>
            <person name="Vanetten H.D."/>
        </authorList>
    </citation>
    <scope>NUCLEOTIDE SEQUENCE [LARGE SCALE GENOMIC DNA]</scope>
    <source>
        <strain evidence="2">ATCC MYA-4622 / CBS 123669 / FGSC 9596 / NRRL 45880 / 77-13-4</strain>
    </source>
</reference>
<dbReference type="RefSeq" id="XP_003043676.1">
    <property type="nucleotide sequence ID" value="XM_003043630.1"/>
</dbReference>